<dbReference type="Gene3D" id="3.30.160.880">
    <property type="entry name" value="Cell division protein ZapA protomer, N-terminal domain"/>
    <property type="match status" value="1"/>
</dbReference>
<dbReference type="GO" id="GO:0000917">
    <property type="term" value="P:division septum assembly"/>
    <property type="evidence" value="ECO:0007669"/>
    <property type="project" value="UniProtKB-KW"/>
</dbReference>
<feature type="region of interest" description="Disordered" evidence="10">
    <location>
        <begin position="106"/>
        <end position="130"/>
    </location>
</feature>
<dbReference type="PANTHER" id="PTHR34981:SF1">
    <property type="entry name" value="CELL DIVISION PROTEIN ZAPA"/>
    <property type="match status" value="1"/>
</dbReference>
<evidence type="ECO:0000256" key="8">
    <source>
        <dbReference type="ARBA" id="ARBA00026068"/>
    </source>
</evidence>
<evidence type="ECO:0000256" key="10">
    <source>
        <dbReference type="SAM" id="MobiDB-lite"/>
    </source>
</evidence>
<dbReference type="InterPro" id="IPR036192">
    <property type="entry name" value="Cell_div_ZapA-like_sf"/>
</dbReference>
<comment type="function">
    <text evidence="7">Activator of cell division through the inhibition of FtsZ GTPase activity, therefore promoting FtsZ assembly into bundles of protofilaments necessary for the formation of the division Z ring. It is recruited early at mid-cell but it is not essential for cell division.</text>
</comment>
<dbReference type="InterPro" id="IPR042233">
    <property type="entry name" value="Cell_div_ZapA_N"/>
</dbReference>
<dbReference type="Pfam" id="PF05164">
    <property type="entry name" value="ZapA"/>
    <property type="match status" value="1"/>
</dbReference>
<comment type="subcellular location">
    <subcellularLocation>
        <location evidence="1">Cytoplasm</location>
    </subcellularLocation>
</comment>
<comment type="caution">
    <text evidence="11">The sequence shown here is derived from an EMBL/GenBank/DDBJ whole genome shotgun (WGS) entry which is preliminary data.</text>
</comment>
<reference evidence="11 12" key="1">
    <citation type="submission" date="2019-09" db="EMBL/GenBank/DDBJ databases">
        <title>Isolation of a novel species in the genus Cupriavidus from patients with sepsis using whole genome sequencing.</title>
        <authorList>
            <person name="Kweon O.J."/>
            <person name="Lee M.-K."/>
        </authorList>
    </citation>
    <scope>NUCLEOTIDE SEQUENCE [LARGE SCALE GENOMIC DNA]</scope>
    <source>
        <strain evidence="11 12">MKL-01</strain>
    </source>
</reference>
<keyword evidence="5" id="KW-0717">Septation</keyword>
<evidence type="ECO:0000256" key="2">
    <source>
        <dbReference type="ARBA" id="ARBA00015195"/>
    </source>
</evidence>
<evidence type="ECO:0000256" key="1">
    <source>
        <dbReference type="ARBA" id="ARBA00004496"/>
    </source>
</evidence>
<evidence type="ECO:0000313" key="11">
    <source>
        <dbReference type="EMBL" id="KAA6119208.1"/>
    </source>
</evidence>
<gene>
    <name evidence="11" type="ORF">F1599_21305</name>
</gene>
<evidence type="ECO:0000256" key="4">
    <source>
        <dbReference type="ARBA" id="ARBA00022618"/>
    </source>
</evidence>
<dbReference type="GO" id="GO:0030428">
    <property type="term" value="C:cell septum"/>
    <property type="evidence" value="ECO:0007669"/>
    <property type="project" value="TreeGrafter"/>
</dbReference>
<dbReference type="GO" id="GO:0043093">
    <property type="term" value="P:FtsZ-dependent cytokinesis"/>
    <property type="evidence" value="ECO:0007669"/>
    <property type="project" value="TreeGrafter"/>
</dbReference>
<keyword evidence="3" id="KW-0963">Cytoplasm</keyword>
<protein>
    <recommendedName>
        <fullName evidence="2">Cell division protein ZapA</fullName>
    </recommendedName>
    <alternativeName>
        <fullName evidence="9">Z ring-associated protein ZapA</fullName>
    </alternativeName>
</protein>
<dbReference type="InterPro" id="IPR007838">
    <property type="entry name" value="Cell_div_ZapA-like"/>
</dbReference>
<keyword evidence="6" id="KW-0131">Cell cycle</keyword>
<keyword evidence="12" id="KW-1185">Reference proteome</keyword>
<evidence type="ECO:0000256" key="9">
    <source>
        <dbReference type="ARBA" id="ARBA00033158"/>
    </source>
</evidence>
<dbReference type="RefSeq" id="WP_149317703.1">
    <property type="nucleotide sequence ID" value="NZ_CP080293.1"/>
</dbReference>
<evidence type="ECO:0000256" key="6">
    <source>
        <dbReference type="ARBA" id="ARBA00023306"/>
    </source>
</evidence>
<dbReference type="PANTHER" id="PTHR34981">
    <property type="entry name" value="CELL DIVISION PROTEIN ZAPA"/>
    <property type="match status" value="1"/>
</dbReference>
<dbReference type="SUPFAM" id="SSF102829">
    <property type="entry name" value="Cell division protein ZapA-like"/>
    <property type="match status" value="1"/>
</dbReference>
<dbReference type="GO" id="GO:0000921">
    <property type="term" value="P:septin ring assembly"/>
    <property type="evidence" value="ECO:0007669"/>
    <property type="project" value="TreeGrafter"/>
</dbReference>
<dbReference type="EMBL" id="VWRN01000053">
    <property type="protein sequence ID" value="KAA6119208.1"/>
    <property type="molecule type" value="Genomic_DNA"/>
</dbReference>
<accession>A0A5M8A633</accession>
<dbReference type="AlphaFoldDB" id="A0A5M8A633"/>
<evidence type="ECO:0000256" key="7">
    <source>
        <dbReference type="ARBA" id="ARBA00024910"/>
    </source>
</evidence>
<evidence type="ECO:0000256" key="5">
    <source>
        <dbReference type="ARBA" id="ARBA00023210"/>
    </source>
</evidence>
<name>A0A5M8A633_9BURK</name>
<dbReference type="GO" id="GO:0005829">
    <property type="term" value="C:cytosol"/>
    <property type="evidence" value="ECO:0007669"/>
    <property type="project" value="TreeGrafter"/>
</dbReference>
<comment type="subunit">
    <text evidence="8">Homodimer. Interacts with FtsZ.</text>
</comment>
<keyword evidence="4 11" id="KW-0132">Cell division</keyword>
<sequence length="130" mass="13724">MSGNKQVEVHIAGQPYRFAIAPENEAALLEAVALVDDQMTRIKSGASTKGVERVAVMAAISIASDLLALKRKQQEDGAIPVDAVRARIRELNERADEALRQYAHVGTSMGGGSVGHTHTGPAHTVSPAQS</sequence>
<dbReference type="GO" id="GO:0032153">
    <property type="term" value="C:cell division site"/>
    <property type="evidence" value="ECO:0007669"/>
    <property type="project" value="TreeGrafter"/>
</dbReference>
<dbReference type="Gene3D" id="1.20.5.50">
    <property type="match status" value="1"/>
</dbReference>
<proteinExistence type="predicted"/>
<evidence type="ECO:0000256" key="3">
    <source>
        <dbReference type="ARBA" id="ARBA00022490"/>
    </source>
</evidence>
<organism evidence="11 12">
    <name type="scientific">Cupriavidus cauae</name>
    <dbReference type="NCBI Taxonomy" id="2608999"/>
    <lineage>
        <taxon>Bacteria</taxon>
        <taxon>Pseudomonadati</taxon>
        <taxon>Pseudomonadota</taxon>
        <taxon>Betaproteobacteria</taxon>
        <taxon>Burkholderiales</taxon>
        <taxon>Burkholderiaceae</taxon>
        <taxon>Cupriavidus</taxon>
    </lineage>
</organism>
<evidence type="ECO:0000313" key="12">
    <source>
        <dbReference type="Proteomes" id="UP000324324"/>
    </source>
</evidence>
<dbReference type="Proteomes" id="UP000324324">
    <property type="component" value="Unassembled WGS sequence"/>
</dbReference>